<protein>
    <recommendedName>
        <fullName evidence="14">alpha-1,3-mannosyl-glycoprotein 2-beta-N-acetylglucosaminyltransferase</fullName>
        <ecNumber evidence="14">2.4.1.101</ecNumber>
    </recommendedName>
    <alternativeName>
        <fullName evidence="15">N-glycosyl-oligosaccharide-glycoprotein N-acetylglucosaminyltransferase I</fullName>
    </alternativeName>
</protein>
<evidence type="ECO:0000256" key="9">
    <source>
        <dbReference type="ARBA" id="ARBA00022968"/>
    </source>
</evidence>
<evidence type="ECO:0000256" key="5">
    <source>
        <dbReference type="ARBA" id="ARBA00022676"/>
    </source>
</evidence>
<evidence type="ECO:0000256" key="10">
    <source>
        <dbReference type="ARBA" id="ARBA00022989"/>
    </source>
</evidence>
<dbReference type="SUPFAM" id="SSF53448">
    <property type="entry name" value="Nucleotide-diphospho-sugar transferases"/>
    <property type="match status" value="1"/>
</dbReference>
<keyword evidence="13" id="KW-0464">Manganese</keyword>
<dbReference type="InterPro" id="IPR052261">
    <property type="entry name" value="Glycosyltransferase_13"/>
</dbReference>
<evidence type="ECO:0000256" key="2">
    <source>
        <dbReference type="ARBA" id="ARBA00004323"/>
    </source>
</evidence>
<dbReference type="GO" id="GO:0046872">
    <property type="term" value="F:metal ion binding"/>
    <property type="evidence" value="ECO:0007669"/>
    <property type="project" value="UniProtKB-KW"/>
</dbReference>
<evidence type="ECO:0000256" key="16">
    <source>
        <dbReference type="ARBA" id="ARBA00049421"/>
    </source>
</evidence>
<reference evidence="17" key="1">
    <citation type="submission" date="2021-02" db="EMBL/GenBank/DDBJ databases">
        <authorList>
            <person name="Dougan E. K."/>
            <person name="Rhodes N."/>
            <person name="Thang M."/>
            <person name="Chan C."/>
        </authorList>
    </citation>
    <scope>NUCLEOTIDE SEQUENCE</scope>
</reference>
<keyword evidence="9" id="KW-0735">Signal-anchor</keyword>
<evidence type="ECO:0000256" key="13">
    <source>
        <dbReference type="ARBA" id="ARBA00023211"/>
    </source>
</evidence>
<dbReference type="GO" id="GO:0003827">
    <property type="term" value="F:alpha-1,3-mannosylglycoprotein 2-beta-N-acetylglucosaminyltransferase activity"/>
    <property type="evidence" value="ECO:0007669"/>
    <property type="project" value="UniProtKB-EC"/>
</dbReference>
<dbReference type="PANTHER" id="PTHR10468:SF0">
    <property type="entry name" value="ALPHA-1,3-MANNOSYL-GLYCOPROTEIN 2-BETA-N-ACETYLGLUCOSAMINYLTRANSFERASE"/>
    <property type="match status" value="1"/>
</dbReference>
<evidence type="ECO:0000313" key="17">
    <source>
        <dbReference type="EMBL" id="CAE8620257.1"/>
    </source>
</evidence>
<comment type="subcellular location">
    <subcellularLocation>
        <location evidence="2">Golgi apparatus membrane</location>
        <topology evidence="2">Single-pass type II membrane protein</topology>
    </subcellularLocation>
</comment>
<keyword evidence="11" id="KW-0333">Golgi apparatus</keyword>
<evidence type="ECO:0000256" key="1">
    <source>
        <dbReference type="ARBA" id="ARBA00001936"/>
    </source>
</evidence>
<keyword evidence="7" id="KW-0812">Transmembrane</keyword>
<evidence type="ECO:0000256" key="6">
    <source>
        <dbReference type="ARBA" id="ARBA00022679"/>
    </source>
</evidence>
<evidence type="ECO:0000313" key="18">
    <source>
        <dbReference type="Proteomes" id="UP000654075"/>
    </source>
</evidence>
<evidence type="ECO:0000256" key="15">
    <source>
        <dbReference type="ARBA" id="ARBA00041712"/>
    </source>
</evidence>
<evidence type="ECO:0000256" key="12">
    <source>
        <dbReference type="ARBA" id="ARBA00023136"/>
    </source>
</evidence>
<evidence type="ECO:0000256" key="4">
    <source>
        <dbReference type="ARBA" id="ARBA00006492"/>
    </source>
</evidence>
<comment type="catalytic activity">
    <reaction evidence="16">
        <text>N(4)-(alpha-D-Man-(1-&gt;3)-[alpha-D-Man-(1-&gt;3)-[alpha-D-Man-(1-&gt;6)]-alpha-D-Man-(1-&gt;6)]-beta-D-Man-(1-&gt;4)-beta-D-GlcNAc-(1-&gt;4)-beta-D-GlcNAc)-L-asparaginyl-[protein] (N-glucan mannose isomer 5A1,2) + UDP-N-acetyl-alpha-D-glucosamine = N(4)-{beta-D-GlcNAc-(1-&gt;2)-alpha-D-Man-(1-&gt;3)-[alpha-D-Man-(1-&gt;3)-[alpha-D-Man-(1-&gt;6)]-alpha-D-Man-(1-&gt;6)]-beta-D-Man-(1-&gt;4)-beta-D-GlcNAc-(1-&gt;4)-beta-D-GlcNAc}-L-asparaginyl-[protein] + UDP + H(+)</text>
        <dbReference type="Rhea" id="RHEA:11456"/>
        <dbReference type="Rhea" id="RHEA-COMP:14367"/>
        <dbReference type="Rhea" id="RHEA-COMP:14368"/>
        <dbReference type="ChEBI" id="CHEBI:15378"/>
        <dbReference type="ChEBI" id="CHEBI:57705"/>
        <dbReference type="ChEBI" id="CHEBI:58223"/>
        <dbReference type="ChEBI" id="CHEBI:59087"/>
        <dbReference type="ChEBI" id="CHEBI:60625"/>
        <dbReference type="EC" id="2.4.1.101"/>
    </reaction>
</comment>
<keyword evidence="8" id="KW-0479">Metal-binding</keyword>
<evidence type="ECO:0000256" key="3">
    <source>
        <dbReference type="ARBA" id="ARBA00004922"/>
    </source>
</evidence>
<dbReference type="InterPro" id="IPR004139">
    <property type="entry name" value="Glyco_trans_13"/>
</dbReference>
<comment type="pathway">
    <text evidence="3">Protein modification; protein glycosylation.</text>
</comment>
<dbReference type="GO" id="GO:0000139">
    <property type="term" value="C:Golgi membrane"/>
    <property type="evidence" value="ECO:0007669"/>
    <property type="project" value="UniProtKB-SubCell"/>
</dbReference>
<evidence type="ECO:0000256" key="14">
    <source>
        <dbReference type="ARBA" id="ARBA00038949"/>
    </source>
</evidence>
<comment type="caution">
    <text evidence="17">The sequence shown here is derived from an EMBL/GenBank/DDBJ whole genome shotgun (WGS) entry which is preliminary data.</text>
</comment>
<keyword evidence="18" id="KW-1185">Reference proteome</keyword>
<accession>A0A813G5C9</accession>
<comment type="similarity">
    <text evidence="4">Belongs to the glycosyltransferase 13 family.</text>
</comment>
<gene>
    <name evidence="17" type="ORF">PGLA1383_LOCUS37822</name>
</gene>
<dbReference type="AlphaFoldDB" id="A0A813G5C9"/>
<proteinExistence type="inferred from homology"/>
<dbReference type="EMBL" id="CAJNNV010027402">
    <property type="protein sequence ID" value="CAE8620257.1"/>
    <property type="molecule type" value="Genomic_DNA"/>
</dbReference>
<dbReference type="Pfam" id="PF03071">
    <property type="entry name" value="GNT-I"/>
    <property type="match status" value="1"/>
</dbReference>
<feature type="non-terminal residue" evidence="17">
    <location>
        <position position="1"/>
    </location>
</feature>
<dbReference type="Proteomes" id="UP000654075">
    <property type="component" value="Unassembled WGS sequence"/>
</dbReference>
<feature type="non-terminal residue" evidence="17">
    <location>
        <position position="247"/>
    </location>
</feature>
<name>A0A813G5C9_POLGL</name>
<dbReference type="EC" id="2.4.1.101" evidence="14"/>
<dbReference type="PANTHER" id="PTHR10468">
    <property type="entry name" value="PROTEIN O-LINKED-MANNOSE BETA-1,2-N-ACETYLGLUCOSAMINYLTRANSFERASE 1/ALPHA-1,3-MANNOSYL-GLYCOPROTEIN 2-BETA-N-ACETYLGLUCOSAMINYLTRANSFERASE"/>
    <property type="match status" value="1"/>
</dbReference>
<keyword evidence="5" id="KW-0328">Glycosyltransferase</keyword>
<keyword evidence="10" id="KW-1133">Transmembrane helix</keyword>
<organism evidence="17 18">
    <name type="scientific">Polarella glacialis</name>
    <name type="common">Dinoflagellate</name>
    <dbReference type="NCBI Taxonomy" id="89957"/>
    <lineage>
        <taxon>Eukaryota</taxon>
        <taxon>Sar</taxon>
        <taxon>Alveolata</taxon>
        <taxon>Dinophyceae</taxon>
        <taxon>Suessiales</taxon>
        <taxon>Suessiaceae</taxon>
        <taxon>Polarella</taxon>
    </lineage>
</organism>
<dbReference type="OrthoDB" id="440755at2759"/>
<comment type="cofactor">
    <cofactor evidence="1">
        <name>Mn(2+)</name>
        <dbReference type="ChEBI" id="CHEBI:29035"/>
    </cofactor>
</comment>
<dbReference type="InterPro" id="IPR029044">
    <property type="entry name" value="Nucleotide-diphossugar_trans"/>
</dbReference>
<keyword evidence="12" id="KW-0472">Membrane</keyword>
<evidence type="ECO:0000256" key="8">
    <source>
        <dbReference type="ARBA" id="ARBA00022723"/>
    </source>
</evidence>
<keyword evidence="6" id="KW-0808">Transferase</keyword>
<evidence type="ECO:0000256" key="11">
    <source>
        <dbReference type="ARBA" id="ARBA00023034"/>
    </source>
</evidence>
<dbReference type="UniPathway" id="UPA00378"/>
<dbReference type="Gene3D" id="3.90.550.10">
    <property type="entry name" value="Spore Coat Polysaccharide Biosynthesis Protein SpsA, Chain A"/>
    <property type="match status" value="1"/>
</dbReference>
<sequence length="247" mass="27486">ELFRVSWVQHLPDEEEESGLDFNARMSRHLRAALSHALNERFPKARSLLVVEEDMEAAPDMLWFFAQLEPLLHKDENLWCISAWNENGVATYAADLTALVRTDVFAGSLAWLLPAELYRKELLPSWPKGNWAQHLRGRAVSAGRQCIVPEISRARHVGRETGEDSAHAPSKAAGRDAAIFFAADGPSIVDLAQGLLGVAGIWREVYREKLLAGLHASVPLQDLSQLPLLSPEVTTGRQELQAPPEFR</sequence>
<evidence type="ECO:0000256" key="7">
    <source>
        <dbReference type="ARBA" id="ARBA00022692"/>
    </source>
</evidence>